<feature type="transmembrane region" description="Helical" evidence="3">
    <location>
        <begin position="683"/>
        <end position="700"/>
    </location>
</feature>
<accession>A0A1E4TNP5</accession>
<reference evidence="7" key="1">
    <citation type="submission" date="2016-05" db="EMBL/GenBank/DDBJ databases">
        <title>Comparative genomics of biotechnologically important yeasts.</title>
        <authorList>
            <consortium name="DOE Joint Genome Institute"/>
            <person name="Riley R."/>
            <person name="Haridas S."/>
            <person name="Wolfe K.H."/>
            <person name="Lopes M.R."/>
            <person name="Hittinger C.T."/>
            <person name="Goker M."/>
            <person name="Salamov A."/>
            <person name="Wisecaver J."/>
            <person name="Long T.M."/>
            <person name="Aerts A.L."/>
            <person name="Barry K."/>
            <person name="Choi C."/>
            <person name="Clum A."/>
            <person name="Coughlan A.Y."/>
            <person name="Deshpande S."/>
            <person name="Douglass A.P."/>
            <person name="Hanson S.J."/>
            <person name="Klenk H.-P."/>
            <person name="Labutti K."/>
            <person name="Lapidus A."/>
            <person name="Lindquist E."/>
            <person name="Lipzen A."/>
            <person name="Meier-Kolthoff J.P."/>
            <person name="Ohm R.A."/>
            <person name="Otillar R.P."/>
            <person name="Pangilinan J."/>
            <person name="Peng Y."/>
            <person name="Rokas A."/>
            <person name="Rosa C.A."/>
            <person name="Scheuner C."/>
            <person name="Sibirny A.A."/>
            <person name="Slot J.C."/>
            <person name="Stielow J.B."/>
            <person name="Sun H."/>
            <person name="Kurtzman C.P."/>
            <person name="Blackwell M."/>
            <person name="Grigoriev I.V."/>
            <person name="Jeffries T.W."/>
        </authorList>
    </citation>
    <scope>NUCLEOTIDE SEQUENCE [LARGE SCALE GENOMIC DNA]</scope>
    <source>
        <strain evidence="7">NRRL Y-2460</strain>
    </source>
</reference>
<gene>
    <name evidence="6" type="ORF">PACTADRAFT_46578</name>
</gene>
<keyword evidence="3" id="KW-0812">Transmembrane</keyword>
<dbReference type="PANTHER" id="PTHR45672">
    <property type="entry name" value="PROTEIN DISULFIDE-ISOMERASE C17H9.14C-RELATED"/>
    <property type="match status" value="1"/>
</dbReference>
<dbReference type="InterPro" id="IPR036249">
    <property type="entry name" value="Thioredoxin-like_sf"/>
</dbReference>
<evidence type="ECO:0000256" key="3">
    <source>
        <dbReference type="SAM" id="Phobius"/>
    </source>
</evidence>
<evidence type="ECO:0000313" key="7">
    <source>
        <dbReference type="Proteomes" id="UP000094236"/>
    </source>
</evidence>
<dbReference type="Proteomes" id="UP000094236">
    <property type="component" value="Unassembled WGS sequence"/>
</dbReference>
<dbReference type="CDD" id="cd02961">
    <property type="entry name" value="PDI_a_family"/>
    <property type="match status" value="1"/>
</dbReference>
<dbReference type="EMBL" id="KV454018">
    <property type="protein sequence ID" value="ODV93380.1"/>
    <property type="molecule type" value="Genomic_DNA"/>
</dbReference>
<dbReference type="InterPro" id="IPR017937">
    <property type="entry name" value="Thioredoxin_CS"/>
</dbReference>
<evidence type="ECO:0000313" key="6">
    <source>
        <dbReference type="EMBL" id="ODV93380.1"/>
    </source>
</evidence>
<name>A0A1E4TNP5_PACTA</name>
<proteinExistence type="inferred from homology"/>
<dbReference type="Pfam" id="PF00085">
    <property type="entry name" value="Thioredoxin"/>
    <property type="match status" value="1"/>
</dbReference>
<dbReference type="GO" id="GO:0003756">
    <property type="term" value="F:protein disulfide isomerase activity"/>
    <property type="evidence" value="ECO:0007669"/>
    <property type="project" value="TreeGrafter"/>
</dbReference>
<dbReference type="PANTHER" id="PTHR45672:SF3">
    <property type="entry name" value="THIOREDOXIN DOMAIN-CONTAINING PROTEIN 5"/>
    <property type="match status" value="1"/>
</dbReference>
<dbReference type="GO" id="GO:0005783">
    <property type="term" value="C:endoplasmic reticulum"/>
    <property type="evidence" value="ECO:0007669"/>
    <property type="project" value="TreeGrafter"/>
</dbReference>
<feature type="chain" id="PRO_5009163276" description="Thioredoxin domain-containing protein" evidence="4">
    <location>
        <begin position="25"/>
        <end position="738"/>
    </location>
</feature>
<dbReference type="OrthoDB" id="72053at2759"/>
<keyword evidence="7" id="KW-1185">Reference proteome</keyword>
<feature type="signal peptide" evidence="4">
    <location>
        <begin position="1"/>
        <end position="24"/>
    </location>
</feature>
<dbReference type="PROSITE" id="PS51352">
    <property type="entry name" value="THIOREDOXIN_2"/>
    <property type="match status" value="1"/>
</dbReference>
<dbReference type="PROSITE" id="PS00194">
    <property type="entry name" value="THIOREDOXIN_1"/>
    <property type="match status" value="1"/>
</dbReference>
<evidence type="ECO:0000256" key="2">
    <source>
        <dbReference type="ARBA" id="ARBA00022729"/>
    </source>
</evidence>
<sequence>MSRCYYSLKALIICIVCLIALVNSQEISSKEKVKDDVLEPLPAPLTSENFDMTLSKDMHLVEFYSPYCTHCKHLAPVWESTYRNLKKESDSLKVHLHQVNCVESGDLCSRESIRFYPAIRLYAGNENGDSGKLVASYPTKYPKTEENFIKFIREQALDISDSTAGLPSKSSFISSQEMLKIMAGNMDEPILISFWPTKDEQLNEKNFDLETSRDLKNEFFDDCPECFELKTLWARLSNQLLGIVKTGYFNCGSNEPICKSLGFDDLLSSYSSRNFKSPGIYMFTPGKGGNKIKYKSLIKAGEISKWAKRAVENYSFQDITVKELGQKMNLAKRLSKDPSSELNLEKRISFVYLYDSKTAVSEDFDVLPYLLQGIMDLQSDVYIYKSSDLLLNDLIKAQSEELLNYIHYNDTEPKKEFDEKMYAVHSISTLPTLLCFKDDSLISTKYQIFSPRDSREYEGLMGFIKANSLPLVDELTPKNLNKYFNTRDPKFNGKNDKVLITLIDSNDQKSLFNSIHLSSIEAHEYFQLRQEKIYYTIDEKRESKIKKVNDLKLTELDQAKVNAAMKEKINHFTNEFHTIFCYLDLAKNSHMINKYGWNNGKDYKKGDAIIVSRYDNIYWNTDIYGHGLKNQPYLIRETLSYLNFPKLYDNLDVIGHIRIKANVMKSPFGGVLRFMDIFHKHGILGYITLILLIVIALNVLKRFVKYYRHKKLVNRRNRGLGILGKIPSGPSLTSGKYD</sequence>
<evidence type="ECO:0000259" key="5">
    <source>
        <dbReference type="PROSITE" id="PS51352"/>
    </source>
</evidence>
<dbReference type="GO" id="GO:0006457">
    <property type="term" value="P:protein folding"/>
    <property type="evidence" value="ECO:0007669"/>
    <property type="project" value="TreeGrafter"/>
</dbReference>
<dbReference type="InterPro" id="IPR051063">
    <property type="entry name" value="PDI"/>
</dbReference>
<dbReference type="AlphaFoldDB" id="A0A1E4TNP5"/>
<protein>
    <recommendedName>
        <fullName evidence="5">Thioredoxin domain-containing protein</fullName>
    </recommendedName>
</protein>
<organism evidence="6 7">
    <name type="scientific">Pachysolen tannophilus NRRL Y-2460</name>
    <dbReference type="NCBI Taxonomy" id="669874"/>
    <lineage>
        <taxon>Eukaryota</taxon>
        <taxon>Fungi</taxon>
        <taxon>Dikarya</taxon>
        <taxon>Ascomycota</taxon>
        <taxon>Saccharomycotina</taxon>
        <taxon>Pichiomycetes</taxon>
        <taxon>Pachysolenaceae</taxon>
        <taxon>Pachysolen</taxon>
    </lineage>
</organism>
<keyword evidence="3" id="KW-0472">Membrane</keyword>
<dbReference type="Gene3D" id="3.40.30.10">
    <property type="entry name" value="Glutaredoxin"/>
    <property type="match status" value="2"/>
</dbReference>
<feature type="domain" description="Thioredoxin" evidence="5">
    <location>
        <begin position="27"/>
        <end position="157"/>
    </location>
</feature>
<keyword evidence="2 4" id="KW-0732">Signal</keyword>
<dbReference type="Pfam" id="PF13848">
    <property type="entry name" value="Thioredoxin_6"/>
    <property type="match status" value="1"/>
</dbReference>
<dbReference type="InterPro" id="IPR013766">
    <property type="entry name" value="Thioredoxin_domain"/>
</dbReference>
<evidence type="ECO:0000256" key="1">
    <source>
        <dbReference type="ARBA" id="ARBA00006347"/>
    </source>
</evidence>
<keyword evidence="3" id="KW-1133">Transmembrane helix</keyword>
<dbReference type="SUPFAM" id="SSF52833">
    <property type="entry name" value="Thioredoxin-like"/>
    <property type="match status" value="2"/>
</dbReference>
<evidence type="ECO:0000256" key="4">
    <source>
        <dbReference type="SAM" id="SignalP"/>
    </source>
</evidence>
<comment type="similarity">
    <text evidence="1">Belongs to the protein disulfide isomerase family.</text>
</comment>
<dbReference type="STRING" id="669874.A0A1E4TNP5"/>